<dbReference type="Pfam" id="PF00034">
    <property type="entry name" value="Cytochrom_C"/>
    <property type="match status" value="2"/>
</dbReference>
<dbReference type="Proteomes" id="UP000186141">
    <property type="component" value="Unassembled WGS sequence"/>
</dbReference>
<evidence type="ECO:0000256" key="1">
    <source>
        <dbReference type="ARBA" id="ARBA00022617"/>
    </source>
</evidence>
<dbReference type="InterPro" id="IPR051459">
    <property type="entry name" value="Cytochrome_c-type_DH"/>
</dbReference>
<keyword evidence="5" id="KW-0812">Transmembrane</keyword>
<evidence type="ECO:0000256" key="5">
    <source>
        <dbReference type="SAM" id="Phobius"/>
    </source>
</evidence>
<dbReference type="InterPro" id="IPR036909">
    <property type="entry name" value="Cyt_c-like_dom_sf"/>
</dbReference>
<feature type="domain" description="Cytochrome c" evidence="6">
    <location>
        <begin position="188"/>
        <end position="295"/>
    </location>
</feature>
<protein>
    <submittedName>
        <fullName evidence="7">Cytochrome c, mono-and diheme variants</fullName>
    </submittedName>
</protein>
<keyword evidence="8" id="KW-1185">Reference proteome</keyword>
<dbReference type="STRING" id="1086013.SAMN05421774_101543"/>
<sequence length="298" mass="31631">MSRLRYIVIGAILVGGAAFWALTRPQQIDPDMFAGLISDPVRGEQVFLAAGCGSCHMAQGAQGDERLVLSGGQAFPTPFGTFVAPNISPDPVHGIGGWSVSALADAVIEGVSPEGRHYYPAFPWDSYRGMAPQDLVDLHGYLANLPPSPVASQPHDLPLPLQVRRGIGLWKLAFGRSGWIVPDDGLTDAEKRGRYLAEVLGHCGECHTPRNTLTGAPDADRWLGGGPDPSGRGRVPNITPGGLDWSEGEIVAYLTSGFTPDFDSAGGHMALVVANFAQLPDSDREAVAAYLKKVQAVR</sequence>
<dbReference type="PROSITE" id="PS51007">
    <property type="entry name" value="CYTC"/>
    <property type="match status" value="2"/>
</dbReference>
<gene>
    <name evidence="7" type="ORF">SAMN05421774_101543</name>
</gene>
<keyword evidence="2 4" id="KW-0479">Metal-binding</keyword>
<name>A0A1N7KMD8_9RHOB</name>
<accession>A0A1N7KMD8</accession>
<dbReference type="OrthoDB" id="9811281at2"/>
<feature type="transmembrane region" description="Helical" evidence="5">
    <location>
        <begin position="6"/>
        <end position="23"/>
    </location>
</feature>
<evidence type="ECO:0000256" key="4">
    <source>
        <dbReference type="PROSITE-ProRule" id="PRU00433"/>
    </source>
</evidence>
<evidence type="ECO:0000259" key="6">
    <source>
        <dbReference type="PROSITE" id="PS51007"/>
    </source>
</evidence>
<evidence type="ECO:0000313" key="7">
    <source>
        <dbReference type="EMBL" id="SIS62697.1"/>
    </source>
</evidence>
<dbReference type="GO" id="GO:0020037">
    <property type="term" value="F:heme binding"/>
    <property type="evidence" value="ECO:0007669"/>
    <property type="project" value="InterPro"/>
</dbReference>
<keyword evidence="1 4" id="KW-0349">Heme</keyword>
<dbReference type="RefSeq" id="WP_076529190.1">
    <property type="nucleotide sequence ID" value="NZ_BMEH01000001.1"/>
</dbReference>
<keyword evidence="5" id="KW-1133">Transmembrane helix</keyword>
<keyword evidence="3 4" id="KW-0408">Iron</keyword>
<feature type="domain" description="Cytochrome c" evidence="6">
    <location>
        <begin position="38"/>
        <end position="146"/>
    </location>
</feature>
<dbReference type="GO" id="GO:0046872">
    <property type="term" value="F:metal ion binding"/>
    <property type="evidence" value="ECO:0007669"/>
    <property type="project" value="UniProtKB-KW"/>
</dbReference>
<dbReference type="PANTHER" id="PTHR35008:SF8">
    <property type="entry name" value="ALCOHOL DEHYDROGENASE CYTOCHROME C SUBUNIT"/>
    <property type="match status" value="1"/>
</dbReference>
<dbReference type="InterPro" id="IPR009056">
    <property type="entry name" value="Cyt_c-like_dom"/>
</dbReference>
<evidence type="ECO:0000256" key="2">
    <source>
        <dbReference type="ARBA" id="ARBA00022723"/>
    </source>
</evidence>
<proteinExistence type="predicted"/>
<dbReference type="AlphaFoldDB" id="A0A1N7KMD8"/>
<dbReference type="Gene3D" id="1.10.760.10">
    <property type="entry name" value="Cytochrome c-like domain"/>
    <property type="match status" value="1"/>
</dbReference>
<dbReference type="EMBL" id="FTOT01000001">
    <property type="protein sequence ID" value="SIS62697.1"/>
    <property type="molecule type" value="Genomic_DNA"/>
</dbReference>
<dbReference type="PANTHER" id="PTHR35008">
    <property type="entry name" value="BLL4482 PROTEIN-RELATED"/>
    <property type="match status" value="1"/>
</dbReference>
<evidence type="ECO:0000256" key="3">
    <source>
        <dbReference type="ARBA" id="ARBA00023004"/>
    </source>
</evidence>
<dbReference type="SUPFAM" id="SSF46626">
    <property type="entry name" value="Cytochrome c"/>
    <property type="match status" value="2"/>
</dbReference>
<reference evidence="7 8" key="1">
    <citation type="submission" date="2017-01" db="EMBL/GenBank/DDBJ databases">
        <authorList>
            <person name="Mah S.A."/>
            <person name="Swanson W.J."/>
            <person name="Moy G.W."/>
            <person name="Vacquier V.D."/>
        </authorList>
    </citation>
    <scope>NUCLEOTIDE SEQUENCE [LARGE SCALE GENOMIC DNA]</scope>
    <source>
        <strain evidence="7 8">DSM 26375</strain>
    </source>
</reference>
<organism evidence="7 8">
    <name type="scientific">Gemmobacter megaterium</name>
    <dbReference type="NCBI Taxonomy" id="1086013"/>
    <lineage>
        <taxon>Bacteria</taxon>
        <taxon>Pseudomonadati</taxon>
        <taxon>Pseudomonadota</taxon>
        <taxon>Alphaproteobacteria</taxon>
        <taxon>Rhodobacterales</taxon>
        <taxon>Paracoccaceae</taxon>
        <taxon>Gemmobacter</taxon>
    </lineage>
</organism>
<keyword evidence="5" id="KW-0472">Membrane</keyword>
<dbReference type="GO" id="GO:0009055">
    <property type="term" value="F:electron transfer activity"/>
    <property type="evidence" value="ECO:0007669"/>
    <property type="project" value="InterPro"/>
</dbReference>
<evidence type="ECO:0000313" key="8">
    <source>
        <dbReference type="Proteomes" id="UP000186141"/>
    </source>
</evidence>